<evidence type="ECO:0000313" key="2">
    <source>
        <dbReference type="Proteomes" id="UP001054945"/>
    </source>
</evidence>
<keyword evidence="2" id="KW-1185">Reference proteome</keyword>
<protein>
    <recommendedName>
        <fullName evidence="3">Secreted protein</fullName>
    </recommendedName>
</protein>
<dbReference type="Proteomes" id="UP001054945">
    <property type="component" value="Unassembled WGS sequence"/>
</dbReference>
<dbReference type="EMBL" id="BPLR01000259">
    <property type="protein sequence ID" value="GIY93348.1"/>
    <property type="molecule type" value="Genomic_DNA"/>
</dbReference>
<accession>A0AAV4XHV1</accession>
<comment type="caution">
    <text evidence="1">The sequence shown here is derived from an EMBL/GenBank/DDBJ whole genome shotgun (WGS) entry which is preliminary data.</text>
</comment>
<sequence>MTVVCQFLYLAVSVAPFHQKTADAIAESVGTFIVFQFHDAHVLNLKSAVFFCAAQVHFIFGDFHGFDILRQEKRQRRSGNSWNLNEFPFQGPTE</sequence>
<reference evidence="1 2" key="1">
    <citation type="submission" date="2021-06" db="EMBL/GenBank/DDBJ databases">
        <title>Caerostris extrusa draft genome.</title>
        <authorList>
            <person name="Kono N."/>
            <person name="Arakawa K."/>
        </authorList>
    </citation>
    <scope>NUCLEOTIDE SEQUENCE [LARGE SCALE GENOMIC DNA]</scope>
</reference>
<organism evidence="1 2">
    <name type="scientific">Caerostris extrusa</name>
    <name type="common">Bark spider</name>
    <name type="synonym">Caerostris bankana</name>
    <dbReference type="NCBI Taxonomy" id="172846"/>
    <lineage>
        <taxon>Eukaryota</taxon>
        <taxon>Metazoa</taxon>
        <taxon>Ecdysozoa</taxon>
        <taxon>Arthropoda</taxon>
        <taxon>Chelicerata</taxon>
        <taxon>Arachnida</taxon>
        <taxon>Araneae</taxon>
        <taxon>Araneomorphae</taxon>
        <taxon>Entelegynae</taxon>
        <taxon>Araneoidea</taxon>
        <taxon>Araneidae</taxon>
        <taxon>Caerostris</taxon>
    </lineage>
</organism>
<evidence type="ECO:0000313" key="1">
    <source>
        <dbReference type="EMBL" id="GIY93348.1"/>
    </source>
</evidence>
<proteinExistence type="predicted"/>
<gene>
    <name evidence="1" type="ORF">CEXT_480391</name>
</gene>
<dbReference type="AlphaFoldDB" id="A0AAV4XHV1"/>
<evidence type="ECO:0008006" key="3">
    <source>
        <dbReference type="Google" id="ProtNLM"/>
    </source>
</evidence>
<name>A0AAV4XHV1_CAEEX</name>